<comment type="caution">
    <text evidence="1">The sequence shown here is derived from an EMBL/GenBank/DDBJ whole genome shotgun (WGS) entry which is preliminary data.</text>
</comment>
<organism evidence="1 2">
    <name type="scientific">Streptomyces capitiformicae</name>
    <dbReference type="NCBI Taxonomy" id="2014920"/>
    <lineage>
        <taxon>Bacteria</taxon>
        <taxon>Bacillati</taxon>
        <taxon>Actinomycetota</taxon>
        <taxon>Actinomycetes</taxon>
        <taxon>Kitasatosporales</taxon>
        <taxon>Streptomycetaceae</taxon>
        <taxon>Streptomyces</taxon>
    </lineage>
</organism>
<protein>
    <submittedName>
        <fullName evidence="1">Uncharacterized protein</fullName>
    </submittedName>
</protein>
<evidence type="ECO:0000313" key="1">
    <source>
        <dbReference type="EMBL" id="GHE49865.1"/>
    </source>
</evidence>
<proteinExistence type="predicted"/>
<keyword evidence="2" id="KW-1185">Reference proteome</keyword>
<accession>A0A918ZFI6</accession>
<evidence type="ECO:0000313" key="2">
    <source>
        <dbReference type="Proteomes" id="UP000603227"/>
    </source>
</evidence>
<dbReference type="EMBL" id="BNAT01000034">
    <property type="protein sequence ID" value="GHE49865.1"/>
    <property type="molecule type" value="Genomic_DNA"/>
</dbReference>
<reference evidence="1" key="2">
    <citation type="submission" date="2020-09" db="EMBL/GenBank/DDBJ databases">
        <authorList>
            <person name="Sun Q."/>
            <person name="Zhou Y."/>
        </authorList>
    </citation>
    <scope>NUCLEOTIDE SEQUENCE</scope>
    <source>
        <strain evidence="1">CGMCC 4.7403</strain>
    </source>
</reference>
<gene>
    <name evidence="1" type="ORF">GCM10017771_71400</name>
</gene>
<dbReference type="RefSeq" id="WP_189786575.1">
    <property type="nucleotide sequence ID" value="NZ_BNAT01000034.1"/>
</dbReference>
<reference evidence="1" key="1">
    <citation type="journal article" date="2014" name="Int. J. Syst. Evol. Microbiol.">
        <title>Complete genome sequence of Corynebacterium casei LMG S-19264T (=DSM 44701T), isolated from a smear-ripened cheese.</title>
        <authorList>
            <consortium name="US DOE Joint Genome Institute (JGI-PGF)"/>
            <person name="Walter F."/>
            <person name="Albersmeier A."/>
            <person name="Kalinowski J."/>
            <person name="Ruckert C."/>
        </authorList>
    </citation>
    <scope>NUCLEOTIDE SEQUENCE</scope>
    <source>
        <strain evidence="1">CGMCC 4.7403</strain>
    </source>
</reference>
<dbReference type="Proteomes" id="UP000603227">
    <property type="component" value="Unassembled WGS sequence"/>
</dbReference>
<sequence>MLGYADLKVPESAPGLLAGFPAEVRRRFLGTEWCIRHDTVSAVPAQSELTV</sequence>
<name>A0A918ZFI6_9ACTN</name>
<dbReference type="AlphaFoldDB" id="A0A918ZFI6"/>